<dbReference type="SMART" id="SM00635">
    <property type="entry name" value="BID_2"/>
    <property type="match status" value="4"/>
</dbReference>
<dbReference type="InterPro" id="IPR013693">
    <property type="entry name" value="SpoIID/LytB_N"/>
</dbReference>
<feature type="domain" description="BIG2" evidence="2">
    <location>
        <begin position="620"/>
        <end position="700"/>
    </location>
</feature>
<feature type="domain" description="BIG2" evidence="2">
    <location>
        <begin position="788"/>
        <end position="868"/>
    </location>
</feature>
<reference evidence="3 4" key="1">
    <citation type="submission" date="2022-02" db="EMBL/GenBank/DDBJ databases">
        <title>Paenibacillus sp. MBLB1776 Whole Genome Shotgun Sequencing.</title>
        <authorList>
            <person name="Hwang C.Y."/>
            <person name="Cho E.-S."/>
            <person name="Seo M.-J."/>
        </authorList>
    </citation>
    <scope>NUCLEOTIDE SEQUENCE [LARGE SCALE GENOMIC DNA]</scope>
    <source>
        <strain evidence="3 4">MBLB1776</strain>
    </source>
</reference>
<dbReference type="InterPro" id="IPR008964">
    <property type="entry name" value="Invasin/intimin_cell_adhesion"/>
</dbReference>
<feature type="compositionally biased region" description="Acidic residues" evidence="1">
    <location>
        <begin position="966"/>
        <end position="977"/>
    </location>
</feature>
<evidence type="ECO:0000259" key="2">
    <source>
        <dbReference type="SMART" id="SM00635"/>
    </source>
</evidence>
<evidence type="ECO:0000313" key="4">
    <source>
        <dbReference type="Proteomes" id="UP001305702"/>
    </source>
</evidence>
<dbReference type="KEGG" id="paun:MJA45_25515"/>
<proteinExistence type="predicted"/>
<feature type="domain" description="BIG2" evidence="2">
    <location>
        <begin position="704"/>
        <end position="784"/>
    </location>
</feature>
<dbReference type="GO" id="GO:0030435">
    <property type="term" value="P:sporulation resulting in formation of a cellular spore"/>
    <property type="evidence" value="ECO:0007669"/>
    <property type="project" value="InterPro"/>
</dbReference>
<dbReference type="AlphaFoldDB" id="A0AA96RHB2"/>
<feature type="region of interest" description="Disordered" evidence="1">
    <location>
        <begin position="952"/>
        <end position="977"/>
    </location>
</feature>
<organism evidence="3 4">
    <name type="scientific">Paenibacillus aurantius</name>
    <dbReference type="NCBI Taxonomy" id="2918900"/>
    <lineage>
        <taxon>Bacteria</taxon>
        <taxon>Bacillati</taxon>
        <taxon>Bacillota</taxon>
        <taxon>Bacilli</taxon>
        <taxon>Bacillales</taxon>
        <taxon>Paenibacillaceae</taxon>
        <taxon>Paenibacillus</taxon>
    </lineage>
</organism>
<feature type="domain" description="BIG2" evidence="2">
    <location>
        <begin position="872"/>
        <end position="952"/>
    </location>
</feature>
<dbReference type="InterPro" id="IPR003343">
    <property type="entry name" value="Big_2"/>
</dbReference>
<dbReference type="InterPro" id="IPR013486">
    <property type="entry name" value="SpoIID/LytB"/>
</dbReference>
<sequence length="977" mass="103054">MKLFPKHLSRRILPVLLTGALMGGGLLPAGLGSVPPAYAESAGGLSVIQPAASLVTDPLHEKIMAKNPAAGTIELELTGTLALAPGYLVQQTLNGQTLTRSLADVMVGAANVTVTRDEQGRAAKLVIEGETPADRMRVGIRRDIANIADNSTFDHTRLDLQSKDGYRLLDKRAGRSFDIAPGKLAAFTIVDGVTVVTVDGTELYRTANRLYAEQKDPNASLLQIMTFKRAQGNPLYRGTLELSLTAAKDKLRVVNDVTLEQYLYQVVPSEMPASFGREALKAQAVAARTYALTDYYSSRFADRGFHIDDSTLSQVFNNSAENDLTTQAVNETAGLIMKSGGSLVDARFYSTSGGFGASKHEVWSDTGSNLFPGTPIPYLTAKSYTYDPSDPARMLALDMADENAVNAFYKTLSYTGYDSDSLYFRWKVGLTRQELETTINKNLADRYAADPAFILTKLPDGSFASKAIPAEGIGTLRNLYVAKRGAGGNVTELVVEGTTGTYKIIKEFNIRFTIRPSKTYTLGPDILAYRAKGGSLDYDPAGTLKNPSILYSAFFTFDLAKDAAGAVTGVTFYGGGNGHGVGMSQYGASALGAKGWKFDQILNGYYSQMQLVTAAGQPYEVRALELGGLGPMNPGETRQAQVKAVYNDGSRVDWTAGVTFTSSRPSVAAVSQTGLVTAIGYGETLITVRYGDLSAAYPLSVSSRAVSLEISGLAPMTAGETAQATVTAVYADGSRHALTSGVAFTSSSPQVAEVEATGTVRALSHGQTVITAEFEGRSAAYSLTVSPALTGLTLTGLAPMRQGDTAQAVVSAVYSDGSSVPLAGGVTFTSSQASVAAVDEAGRVTALAKGETEITASYGGKTVSYRLAVTASLVGLRVDKLHPLQTGETTQLKVWALYSDNAVQEVTVQAVWTSSRPEVAAVAPGGLVTALGKGKTQLTAGYAGSRASEELVVTKAPKGRSSAGNAEEEPNGVEEDR</sequence>
<dbReference type="EMBL" id="CP130318">
    <property type="protein sequence ID" value="WNQ10934.1"/>
    <property type="molecule type" value="Genomic_DNA"/>
</dbReference>
<dbReference type="RefSeq" id="WP_315604710.1">
    <property type="nucleotide sequence ID" value="NZ_CP130318.1"/>
</dbReference>
<gene>
    <name evidence="3" type="ORF">MJA45_25515</name>
</gene>
<dbReference type="NCBIfam" id="TIGR02669">
    <property type="entry name" value="SpoIID_LytB"/>
    <property type="match status" value="1"/>
</dbReference>
<dbReference type="Pfam" id="PF08486">
    <property type="entry name" value="SpoIID"/>
    <property type="match status" value="1"/>
</dbReference>
<name>A0AA96RHB2_9BACL</name>
<evidence type="ECO:0000313" key="3">
    <source>
        <dbReference type="EMBL" id="WNQ10934.1"/>
    </source>
</evidence>
<accession>A0AA96RHB2</accession>
<dbReference type="Pfam" id="PF02368">
    <property type="entry name" value="Big_2"/>
    <property type="match status" value="2"/>
</dbReference>
<keyword evidence="4" id="KW-1185">Reference proteome</keyword>
<dbReference type="Gene3D" id="2.60.40.1080">
    <property type="match status" value="4"/>
</dbReference>
<evidence type="ECO:0000256" key="1">
    <source>
        <dbReference type="SAM" id="MobiDB-lite"/>
    </source>
</evidence>
<protein>
    <submittedName>
        <fullName evidence="3">SpoIID/LytB domain-containing protein</fullName>
    </submittedName>
</protein>
<dbReference type="SUPFAM" id="SSF49373">
    <property type="entry name" value="Invasin/intimin cell-adhesion fragments"/>
    <property type="match status" value="4"/>
</dbReference>
<dbReference type="Proteomes" id="UP001305702">
    <property type="component" value="Chromosome"/>
</dbReference>